<dbReference type="SMART" id="SM00306">
    <property type="entry name" value="HintN"/>
    <property type="match status" value="1"/>
</dbReference>
<dbReference type="PANTHER" id="PTHR14136">
    <property type="entry name" value="BTB_POZ DOMAIN-CONTAINING PROTEIN KCTD9"/>
    <property type="match status" value="1"/>
</dbReference>
<dbReference type="InterPro" id="IPR051082">
    <property type="entry name" value="Pentapeptide-BTB/POZ_domain"/>
</dbReference>
<dbReference type="EMBL" id="HBGH01002069">
    <property type="protein sequence ID" value="CAD9225093.1"/>
    <property type="molecule type" value="Transcribed_RNA"/>
</dbReference>
<dbReference type="InterPro" id="IPR036844">
    <property type="entry name" value="Hint_dom_sf"/>
</dbReference>
<organism evidence="3">
    <name type="scientific">Compsopogon caeruleus</name>
    <dbReference type="NCBI Taxonomy" id="31354"/>
    <lineage>
        <taxon>Eukaryota</taxon>
        <taxon>Rhodophyta</taxon>
        <taxon>Compsopogonophyceae</taxon>
        <taxon>Compsopogonales</taxon>
        <taxon>Compsopogonaceae</taxon>
        <taxon>Compsopogon</taxon>
    </lineage>
</organism>
<dbReference type="InterPro" id="IPR003587">
    <property type="entry name" value="Hint_dom_N"/>
</dbReference>
<dbReference type="GO" id="GO:0016539">
    <property type="term" value="P:intein-mediated protein splicing"/>
    <property type="evidence" value="ECO:0007669"/>
    <property type="project" value="InterPro"/>
</dbReference>
<dbReference type="SUPFAM" id="SSF51294">
    <property type="entry name" value="Hedgehog/intein (Hint) domain"/>
    <property type="match status" value="1"/>
</dbReference>
<dbReference type="SUPFAM" id="SSF141571">
    <property type="entry name" value="Pentapeptide repeat-like"/>
    <property type="match status" value="2"/>
</dbReference>
<keyword evidence="1" id="KW-0732">Signal</keyword>
<sequence>MGGYVLGLWICLGYVGRLSWGQSALPLCGNGPAMPSPGGQCNGSAWSGVTVRSVNWTGVNLEGSQMFSVEILNSSLRKASLKGSQWTGGVINATDLSEASFSDGEFQSMVFGGVMCDDGEFDVMTIFRWSVTDDTRCLNAKVRSSNATMIQVDNSFLPMLKVEGTYLKFFTMKGSNMAQANWFQTQVDSQLDVSSSNLTGSFFVSCDFANATFSESDLSKTSFANSTILAAAFQSGVLLANSSFESSVLPGASFNSTRTDFRFLDFRNANLTQASFPGVDISYGNFARSTLDQALFDGAVATWTNFSYSSLVGASFAGANLFGSEFTGADLSNADFREANTTSAVFTDAKGMGSINGSTDSGSSTNRACFPGDAVVHLEDGSTKMMKELNVGDHILTDSGVFSPVFYFSHRLQEGLFHFIEIHTSDNRRIHLSPSHKLFVNGRLQEAKVARVGDSLGRLKPGVISSVAHRTLQGLFNPHTLEGSLVVDQIEASCYTSAVPTNLAHSLLAFERLIFQLGFPRPLTALWIEGLSPS</sequence>
<dbReference type="Pfam" id="PF01079">
    <property type="entry name" value="Hint"/>
    <property type="match status" value="1"/>
</dbReference>
<dbReference type="PROSITE" id="PS50817">
    <property type="entry name" value="INTEIN_N_TER"/>
    <property type="match status" value="1"/>
</dbReference>
<dbReference type="GO" id="GO:0016540">
    <property type="term" value="P:protein autoprocessing"/>
    <property type="evidence" value="ECO:0007669"/>
    <property type="project" value="InterPro"/>
</dbReference>
<name>A0A7S1T7F0_9RHOD</name>
<feature type="chain" id="PRO_5031538361" description="Hint domain-containing protein" evidence="1">
    <location>
        <begin position="22"/>
        <end position="534"/>
    </location>
</feature>
<reference evidence="3" key="1">
    <citation type="submission" date="2021-01" db="EMBL/GenBank/DDBJ databases">
        <authorList>
            <person name="Corre E."/>
            <person name="Pelletier E."/>
            <person name="Niang G."/>
            <person name="Scheremetjew M."/>
            <person name="Finn R."/>
            <person name="Kale V."/>
            <person name="Holt S."/>
            <person name="Cochrane G."/>
            <person name="Meng A."/>
            <person name="Brown T."/>
            <person name="Cohen L."/>
        </authorList>
    </citation>
    <scope>NUCLEOTIDE SEQUENCE</scope>
    <source>
        <strain evidence="3">SAG 36.94</strain>
    </source>
</reference>
<gene>
    <name evidence="3" type="ORF">CCAE0312_LOCUS1108</name>
</gene>
<dbReference type="CDD" id="cd00081">
    <property type="entry name" value="Hint"/>
    <property type="match status" value="1"/>
</dbReference>
<proteinExistence type="predicted"/>
<dbReference type="Gene3D" id="2.160.20.80">
    <property type="entry name" value="E3 ubiquitin-protein ligase SopA"/>
    <property type="match status" value="2"/>
</dbReference>
<dbReference type="InterPro" id="IPR001646">
    <property type="entry name" value="5peptide_repeat"/>
</dbReference>
<dbReference type="PANTHER" id="PTHR14136:SF17">
    <property type="entry name" value="BTB_POZ DOMAIN-CONTAINING PROTEIN KCTD9"/>
    <property type="match status" value="1"/>
</dbReference>
<evidence type="ECO:0000313" key="3">
    <source>
        <dbReference type="EMBL" id="CAD9225093.1"/>
    </source>
</evidence>
<dbReference type="Pfam" id="PF00805">
    <property type="entry name" value="Pentapeptide"/>
    <property type="match status" value="3"/>
</dbReference>
<dbReference type="InterPro" id="IPR001767">
    <property type="entry name" value="Hedgehog_Hint"/>
</dbReference>
<feature type="signal peptide" evidence="1">
    <location>
        <begin position="1"/>
        <end position="21"/>
    </location>
</feature>
<evidence type="ECO:0000259" key="2">
    <source>
        <dbReference type="SMART" id="SM00306"/>
    </source>
</evidence>
<dbReference type="InterPro" id="IPR006141">
    <property type="entry name" value="Intein_N"/>
</dbReference>
<dbReference type="AlphaFoldDB" id="A0A7S1T7F0"/>
<protein>
    <recommendedName>
        <fullName evidence="2">Hint domain-containing protein</fullName>
    </recommendedName>
</protein>
<feature type="domain" description="Hint" evidence="2">
    <location>
        <begin position="367"/>
        <end position="460"/>
    </location>
</feature>
<evidence type="ECO:0000256" key="1">
    <source>
        <dbReference type="SAM" id="SignalP"/>
    </source>
</evidence>
<accession>A0A7S1T7F0</accession>
<dbReference type="Gene3D" id="2.170.16.10">
    <property type="entry name" value="Hedgehog/Intein (Hint) domain"/>
    <property type="match status" value="1"/>
</dbReference>